<sequence>MWRVTRCLGGHTTRVAVHSDRLESREIVTYCSMPARGDHTSRLDRCPLTVSQFAPLEAEHLSPAATCIITPIADMLSFTDGRGMVSDSSRFSSVPLVPVHCALDDDLHARPNVWCS</sequence>
<comment type="caution">
    <text evidence="1">The sequence shown here is derived from an EMBL/GenBank/DDBJ whole genome shotgun (WGS) entry which is preliminary data.</text>
</comment>
<protein>
    <submittedName>
        <fullName evidence="1">Uncharacterized protein</fullName>
    </submittedName>
</protein>
<dbReference type="AlphaFoldDB" id="A0A5B7E0I7"/>
<reference evidence="1 2" key="1">
    <citation type="submission" date="2019-05" db="EMBL/GenBank/DDBJ databases">
        <title>Another draft genome of Portunus trituberculatus and its Hox gene families provides insights of decapod evolution.</title>
        <authorList>
            <person name="Jeong J.-H."/>
            <person name="Song I."/>
            <person name="Kim S."/>
            <person name="Choi T."/>
            <person name="Kim D."/>
            <person name="Ryu S."/>
            <person name="Kim W."/>
        </authorList>
    </citation>
    <scope>NUCLEOTIDE SEQUENCE [LARGE SCALE GENOMIC DNA]</scope>
    <source>
        <tissue evidence="1">Muscle</tissue>
    </source>
</reference>
<dbReference type="Proteomes" id="UP000324222">
    <property type="component" value="Unassembled WGS sequence"/>
</dbReference>
<evidence type="ECO:0000313" key="2">
    <source>
        <dbReference type="Proteomes" id="UP000324222"/>
    </source>
</evidence>
<accession>A0A5B7E0I7</accession>
<keyword evidence="2" id="KW-1185">Reference proteome</keyword>
<evidence type="ECO:0000313" key="1">
    <source>
        <dbReference type="EMBL" id="MPC27501.1"/>
    </source>
</evidence>
<name>A0A5B7E0I7_PORTR</name>
<proteinExistence type="predicted"/>
<dbReference type="EMBL" id="VSRR010001758">
    <property type="protein sequence ID" value="MPC27501.1"/>
    <property type="molecule type" value="Genomic_DNA"/>
</dbReference>
<gene>
    <name evidence="1" type="ORF">E2C01_020671</name>
</gene>
<organism evidence="1 2">
    <name type="scientific">Portunus trituberculatus</name>
    <name type="common">Swimming crab</name>
    <name type="synonym">Neptunus trituberculatus</name>
    <dbReference type="NCBI Taxonomy" id="210409"/>
    <lineage>
        <taxon>Eukaryota</taxon>
        <taxon>Metazoa</taxon>
        <taxon>Ecdysozoa</taxon>
        <taxon>Arthropoda</taxon>
        <taxon>Crustacea</taxon>
        <taxon>Multicrustacea</taxon>
        <taxon>Malacostraca</taxon>
        <taxon>Eumalacostraca</taxon>
        <taxon>Eucarida</taxon>
        <taxon>Decapoda</taxon>
        <taxon>Pleocyemata</taxon>
        <taxon>Brachyura</taxon>
        <taxon>Eubrachyura</taxon>
        <taxon>Portunoidea</taxon>
        <taxon>Portunidae</taxon>
        <taxon>Portuninae</taxon>
        <taxon>Portunus</taxon>
    </lineage>
</organism>